<feature type="region of interest" description="Disordered" evidence="1">
    <location>
        <begin position="1"/>
        <end position="27"/>
    </location>
</feature>
<feature type="region of interest" description="Disordered" evidence="1">
    <location>
        <begin position="116"/>
        <end position="177"/>
    </location>
</feature>
<dbReference type="EMBL" id="JALLPB020000046">
    <property type="protein sequence ID" value="KAL3823116.1"/>
    <property type="molecule type" value="Genomic_DNA"/>
</dbReference>
<keyword evidence="3" id="KW-1185">Reference proteome</keyword>
<gene>
    <name evidence="2" type="ORF">ACHAXA_006446</name>
</gene>
<feature type="region of interest" description="Disordered" evidence="1">
    <location>
        <begin position="301"/>
        <end position="369"/>
    </location>
</feature>
<dbReference type="AlphaFoldDB" id="A0ABD3SEY3"/>
<dbReference type="Proteomes" id="UP001530377">
    <property type="component" value="Unassembled WGS sequence"/>
</dbReference>
<comment type="caution">
    <text evidence="2">The sequence shown here is derived from an EMBL/GenBank/DDBJ whole genome shotgun (WGS) entry which is preliminary data.</text>
</comment>
<name>A0ABD3SEY3_9STRA</name>
<protein>
    <submittedName>
        <fullName evidence="2">Uncharacterized protein</fullName>
    </submittedName>
</protein>
<feature type="compositionally biased region" description="Polar residues" evidence="1">
    <location>
        <begin position="317"/>
        <end position="326"/>
    </location>
</feature>
<proteinExistence type="predicted"/>
<sequence length="458" mass="49732">MARMESRARPSRRRNRPRQGSIGVEGRRSKSCEPNLLLLTCEGYDAVVSRMMVPYDARRKISSGGGTIKSSLWGGEGHGLIDTPAYAIVGSTDPAGPTSVTNIIIGCRPFDDDDGSVGSLFDDAPSTLGTNEVKNDTPHDNDDDAAPTLNSAVPSKGLGQISSPLRHHRPLSKIQTQSMDKSKVSCLTMPRALCCAPPQLPAQSWGEMPQNRDSCYHSAHKELKRDGIEEDSKIMVSSVDYATASSSIVASGPKLGDEIEIYSRASSDQPMSEVTLPNSIPPMLAQALKRYHALLRAEQRKTVKSRLPPPPHPIFNGSGSVDQQAEVQRRNAVEQQQKAAVPPPPPRRPGSPRGQHQQATKKLATPNETIAGVSTMLPTTIEFALPVKQARGGAPPSLMDETMTHENMKQPSRAPPLSPESIKQSMDEIIMKESRHMFPTTIQFTLPVKQARGGTRHD</sequence>
<evidence type="ECO:0000256" key="1">
    <source>
        <dbReference type="SAM" id="MobiDB-lite"/>
    </source>
</evidence>
<evidence type="ECO:0000313" key="3">
    <source>
        <dbReference type="Proteomes" id="UP001530377"/>
    </source>
</evidence>
<evidence type="ECO:0000313" key="2">
    <source>
        <dbReference type="EMBL" id="KAL3823116.1"/>
    </source>
</evidence>
<reference evidence="2 3" key="1">
    <citation type="submission" date="2024-10" db="EMBL/GenBank/DDBJ databases">
        <title>Updated reference genomes for cyclostephanoid diatoms.</title>
        <authorList>
            <person name="Roberts W.R."/>
            <person name="Alverson A.J."/>
        </authorList>
    </citation>
    <scope>NUCLEOTIDE SEQUENCE [LARGE SCALE GENOMIC DNA]</scope>
    <source>
        <strain evidence="2 3">AJA228-03</strain>
    </source>
</reference>
<accession>A0ABD3SEY3</accession>
<organism evidence="2 3">
    <name type="scientific">Cyclostephanos tholiformis</name>
    <dbReference type="NCBI Taxonomy" id="382380"/>
    <lineage>
        <taxon>Eukaryota</taxon>
        <taxon>Sar</taxon>
        <taxon>Stramenopiles</taxon>
        <taxon>Ochrophyta</taxon>
        <taxon>Bacillariophyta</taxon>
        <taxon>Coscinodiscophyceae</taxon>
        <taxon>Thalassiosirophycidae</taxon>
        <taxon>Stephanodiscales</taxon>
        <taxon>Stephanodiscaceae</taxon>
        <taxon>Cyclostephanos</taxon>
    </lineage>
</organism>